<feature type="signal peptide" evidence="1">
    <location>
        <begin position="1"/>
        <end position="15"/>
    </location>
</feature>
<feature type="chain" id="PRO_5027812270" evidence="1">
    <location>
        <begin position="16"/>
        <end position="116"/>
    </location>
</feature>
<sequence length="116" mass="13093">MKSLFMFLIASLGSCLFLNPFDVKCPLKFHLLHLTSLKQIGPSLFTNQATLSLQQILTHCFSLIKPSFLPGTILSPQYMGKYRRRATQSFVITILGISKCLDVIGELWKCILTWAV</sequence>
<reference evidence="2" key="1">
    <citation type="journal article" date="2013" name="J. Plant Res.">
        <title>Effect of fungi and light on seed germination of three Opuntia species from semiarid lands of central Mexico.</title>
        <authorList>
            <person name="Delgado-Sanchez P."/>
            <person name="Jimenez-Bremont J.F."/>
            <person name="Guerrero-Gonzalez Mde L."/>
            <person name="Flores J."/>
        </authorList>
    </citation>
    <scope>NUCLEOTIDE SEQUENCE</scope>
    <source>
        <tissue evidence="2">Cladode</tissue>
    </source>
</reference>
<name>A0A7C9ENC5_OPUST</name>
<dbReference type="AlphaFoldDB" id="A0A7C9ENC5"/>
<evidence type="ECO:0000256" key="1">
    <source>
        <dbReference type="SAM" id="SignalP"/>
    </source>
</evidence>
<proteinExistence type="predicted"/>
<evidence type="ECO:0000313" key="2">
    <source>
        <dbReference type="EMBL" id="MBA4670503.1"/>
    </source>
</evidence>
<protein>
    <submittedName>
        <fullName evidence="2">Uncharacterized protein</fullName>
    </submittedName>
</protein>
<reference evidence="2" key="2">
    <citation type="submission" date="2020-07" db="EMBL/GenBank/DDBJ databases">
        <authorList>
            <person name="Vera ALvarez R."/>
            <person name="Arias-Moreno D.M."/>
            <person name="Jimenez-Jacinto V."/>
            <person name="Jimenez-Bremont J.F."/>
            <person name="Swaminathan K."/>
            <person name="Moose S.P."/>
            <person name="Guerrero-Gonzalez M.L."/>
            <person name="Marino-Ramirez L."/>
            <person name="Landsman D."/>
            <person name="Rodriguez-Kessler M."/>
            <person name="Delgado-Sanchez P."/>
        </authorList>
    </citation>
    <scope>NUCLEOTIDE SEQUENCE</scope>
    <source>
        <tissue evidence="2">Cladode</tissue>
    </source>
</reference>
<accession>A0A7C9ENC5</accession>
<dbReference type="EMBL" id="GISG01247711">
    <property type="protein sequence ID" value="MBA4670503.1"/>
    <property type="molecule type" value="Transcribed_RNA"/>
</dbReference>
<dbReference type="PROSITE" id="PS51257">
    <property type="entry name" value="PROKAR_LIPOPROTEIN"/>
    <property type="match status" value="1"/>
</dbReference>
<keyword evidence="1" id="KW-0732">Signal</keyword>
<organism evidence="2">
    <name type="scientific">Opuntia streptacantha</name>
    <name type="common">Prickly pear cactus</name>
    <name type="synonym">Opuntia cardona</name>
    <dbReference type="NCBI Taxonomy" id="393608"/>
    <lineage>
        <taxon>Eukaryota</taxon>
        <taxon>Viridiplantae</taxon>
        <taxon>Streptophyta</taxon>
        <taxon>Embryophyta</taxon>
        <taxon>Tracheophyta</taxon>
        <taxon>Spermatophyta</taxon>
        <taxon>Magnoliopsida</taxon>
        <taxon>eudicotyledons</taxon>
        <taxon>Gunneridae</taxon>
        <taxon>Pentapetalae</taxon>
        <taxon>Caryophyllales</taxon>
        <taxon>Cactineae</taxon>
        <taxon>Cactaceae</taxon>
        <taxon>Opuntioideae</taxon>
        <taxon>Opuntia</taxon>
    </lineage>
</organism>